<dbReference type="Proteomes" id="UP000305109">
    <property type="component" value="Unassembled WGS sequence"/>
</dbReference>
<dbReference type="EMBL" id="SUMD01000005">
    <property type="protein sequence ID" value="TJZ77972.1"/>
    <property type="molecule type" value="Genomic_DNA"/>
</dbReference>
<evidence type="ECO:0000313" key="1">
    <source>
        <dbReference type="EMBL" id="TJZ77972.1"/>
    </source>
</evidence>
<organism evidence="1 2">
    <name type="scientific">Rhodococcus oryzae</name>
    <dbReference type="NCBI Taxonomy" id="2571143"/>
    <lineage>
        <taxon>Bacteria</taxon>
        <taxon>Bacillati</taxon>
        <taxon>Actinomycetota</taxon>
        <taxon>Actinomycetes</taxon>
        <taxon>Mycobacteriales</taxon>
        <taxon>Nocardiaceae</taxon>
        <taxon>Rhodococcus</taxon>
    </lineage>
</organism>
<protein>
    <submittedName>
        <fullName evidence="1">Uncharacterized protein</fullName>
    </submittedName>
</protein>
<accession>A0ABY2RJX8</accession>
<proteinExistence type="predicted"/>
<evidence type="ECO:0000313" key="2">
    <source>
        <dbReference type="Proteomes" id="UP000305109"/>
    </source>
</evidence>
<comment type="caution">
    <text evidence="1">The sequence shown here is derived from an EMBL/GenBank/DDBJ whole genome shotgun (WGS) entry which is preliminary data.</text>
</comment>
<sequence>MQLEVDLREAEATVELTGVDEFTSLAVTVLGESDRDRAAAALGAWGTVDGDHVWLDIGALEGAVRSHPLRGEGWLPRFVAMIDYAESKGWVDPDHRRVRAHCEQVSG</sequence>
<name>A0ABY2RJX8_9NOCA</name>
<keyword evidence="2" id="KW-1185">Reference proteome</keyword>
<gene>
    <name evidence="1" type="ORF">FCG67_13070</name>
</gene>
<dbReference type="RefSeq" id="WP_136910188.1">
    <property type="nucleotide sequence ID" value="NZ_SUMD01000005.1"/>
</dbReference>
<reference evidence="1 2" key="1">
    <citation type="submission" date="2019-04" db="EMBL/GenBank/DDBJ databases">
        <title>Rhodococcus oryzae sp. nov., a novel actinomycete isolated from rhizosphere soil of rice (Oryza sativa L.).</title>
        <authorList>
            <person name="Li C."/>
        </authorList>
    </citation>
    <scope>NUCLEOTIDE SEQUENCE [LARGE SCALE GENOMIC DNA]</scope>
    <source>
        <strain evidence="1 2">NEAU-CX67</strain>
    </source>
</reference>